<organism evidence="5 6">
    <name type="scientific">Marchantia polymorpha subsp. ruderalis</name>
    <dbReference type="NCBI Taxonomy" id="1480154"/>
    <lineage>
        <taxon>Eukaryota</taxon>
        <taxon>Viridiplantae</taxon>
        <taxon>Streptophyta</taxon>
        <taxon>Embryophyta</taxon>
        <taxon>Marchantiophyta</taxon>
        <taxon>Marchantiopsida</taxon>
        <taxon>Marchantiidae</taxon>
        <taxon>Marchantiales</taxon>
        <taxon>Marchantiaceae</taxon>
        <taxon>Marchantia</taxon>
    </lineage>
</organism>
<dbReference type="Gene3D" id="2.60.120.330">
    <property type="entry name" value="B-lactam Antibiotic, Isopenicillin N Synthase, Chain"/>
    <property type="match status" value="1"/>
</dbReference>
<dbReference type="EMBL" id="LVLJ01002190">
    <property type="protein sequence ID" value="OAE26385.1"/>
    <property type="molecule type" value="Genomic_DNA"/>
</dbReference>
<keyword evidence="2 3" id="KW-0408">Iron</keyword>
<evidence type="ECO:0000256" key="3">
    <source>
        <dbReference type="RuleBase" id="RU003682"/>
    </source>
</evidence>
<dbReference type="PRINTS" id="PR00682">
    <property type="entry name" value="IPNSYNTHASE"/>
</dbReference>
<reference evidence="5" key="1">
    <citation type="submission" date="2016-03" db="EMBL/GenBank/DDBJ databases">
        <title>Mechanisms controlling the formation of the plant cell surface in tip-growing cells are functionally conserved among land plants.</title>
        <authorList>
            <person name="Honkanen S."/>
            <person name="Jones V.A."/>
            <person name="Morieri G."/>
            <person name="Champion C."/>
            <person name="Hetherington A.J."/>
            <person name="Kelly S."/>
            <person name="Saint-Marcoux D."/>
            <person name="Proust H."/>
            <person name="Prescott H."/>
            <person name="Dolan L."/>
        </authorList>
    </citation>
    <scope>NUCLEOTIDE SEQUENCE [LARGE SCALE GENOMIC DNA]</scope>
    <source>
        <tissue evidence="5">Whole gametophyte</tissue>
    </source>
</reference>
<dbReference type="PANTHER" id="PTHR47990">
    <property type="entry name" value="2-OXOGLUTARATE (2OG) AND FE(II)-DEPENDENT OXYGENASE SUPERFAMILY PROTEIN-RELATED"/>
    <property type="match status" value="1"/>
</dbReference>
<dbReference type="GO" id="GO:0046872">
    <property type="term" value="F:metal ion binding"/>
    <property type="evidence" value="ECO:0007669"/>
    <property type="project" value="UniProtKB-KW"/>
</dbReference>
<feature type="domain" description="Fe2OG dioxygenase" evidence="4">
    <location>
        <begin position="221"/>
        <end position="322"/>
    </location>
</feature>
<keyword evidence="3" id="KW-0560">Oxidoreductase</keyword>
<accession>A0A176W1M2</accession>
<dbReference type="InterPro" id="IPR027443">
    <property type="entry name" value="IPNS-like_sf"/>
</dbReference>
<evidence type="ECO:0000256" key="2">
    <source>
        <dbReference type="ARBA" id="ARBA00023004"/>
    </source>
</evidence>
<dbReference type="InterPro" id="IPR026992">
    <property type="entry name" value="DIOX_N"/>
</dbReference>
<dbReference type="InterPro" id="IPR050231">
    <property type="entry name" value="Iron_ascorbate_oxido_reductase"/>
</dbReference>
<proteinExistence type="inferred from homology"/>
<dbReference type="InterPro" id="IPR005123">
    <property type="entry name" value="Oxoglu/Fe-dep_dioxygenase_dom"/>
</dbReference>
<keyword evidence="1 3" id="KW-0479">Metal-binding</keyword>
<dbReference type="GO" id="GO:0016491">
    <property type="term" value="F:oxidoreductase activity"/>
    <property type="evidence" value="ECO:0007669"/>
    <property type="project" value="UniProtKB-KW"/>
</dbReference>
<dbReference type="Pfam" id="PF03171">
    <property type="entry name" value="2OG-FeII_Oxy"/>
    <property type="match status" value="1"/>
</dbReference>
<evidence type="ECO:0000313" key="5">
    <source>
        <dbReference type="EMBL" id="OAE26385.1"/>
    </source>
</evidence>
<name>A0A176W1M2_MARPO</name>
<dbReference type="Proteomes" id="UP000077202">
    <property type="component" value="Unassembled WGS sequence"/>
</dbReference>
<sequence>MAIVEQGPALRDYENIVILQSLLRNSTIVDLPERYVWTQALRRNLAQEYVLNEEVPDLTLPIIDVSCLLDGAGDSAAKKKVSAAIGAACADWGFFQIINHGIPDELFKEVDVQARKFFALPVEVKEKAKYDPRRKDKIVCGYNGRLTRLSYNTPWMEYLADRGNVEQLTKMIWPEGNPALSKPLEEMWRNLHTLGQDLLEVLAAQLGLEPRFFSRMFDDNVFHRSTWRYNHYPACPRPDLTLGTGPHSDPNLFTLLKQDAVGGLQVKKDDKWVDVTPVPGALIINVGDALEAWSNGRYKSVEHRVLVNEKSDRFSAVYLMAPDAAQIVEAPPQLIDDEHPSLYRPFLYGDYMTHMMSIRLAGKNCLDYARRDKAPPQGQ</sequence>
<protein>
    <recommendedName>
        <fullName evidence="4">Fe2OG dioxygenase domain-containing protein</fullName>
    </recommendedName>
</protein>
<evidence type="ECO:0000256" key="1">
    <source>
        <dbReference type="ARBA" id="ARBA00022723"/>
    </source>
</evidence>
<evidence type="ECO:0000313" key="6">
    <source>
        <dbReference type="Proteomes" id="UP000077202"/>
    </source>
</evidence>
<gene>
    <name evidence="5" type="ORF">AXG93_4324s1530</name>
</gene>
<dbReference type="PROSITE" id="PS51471">
    <property type="entry name" value="FE2OG_OXY"/>
    <property type="match status" value="1"/>
</dbReference>
<dbReference type="SUPFAM" id="SSF51197">
    <property type="entry name" value="Clavaminate synthase-like"/>
    <property type="match status" value="1"/>
</dbReference>
<evidence type="ECO:0000259" key="4">
    <source>
        <dbReference type="PROSITE" id="PS51471"/>
    </source>
</evidence>
<dbReference type="Pfam" id="PF14226">
    <property type="entry name" value="DIOX_N"/>
    <property type="match status" value="1"/>
</dbReference>
<comment type="similarity">
    <text evidence="3">Belongs to the iron/ascorbate-dependent oxidoreductase family.</text>
</comment>
<dbReference type="InterPro" id="IPR044861">
    <property type="entry name" value="IPNS-like_FE2OG_OXY"/>
</dbReference>
<comment type="caution">
    <text evidence="5">The sequence shown here is derived from an EMBL/GenBank/DDBJ whole genome shotgun (WGS) entry which is preliminary data.</text>
</comment>
<keyword evidence="6" id="KW-1185">Reference proteome</keyword>
<dbReference type="AlphaFoldDB" id="A0A176W1M2"/>